<dbReference type="GO" id="GO:0004252">
    <property type="term" value="F:serine-type endopeptidase activity"/>
    <property type="evidence" value="ECO:0007669"/>
    <property type="project" value="InterPro"/>
</dbReference>
<dbReference type="SUPFAM" id="SSF50494">
    <property type="entry name" value="Trypsin-like serine proteases"/>
    <property type="match status" value="1"/>
</dbReference>
<dbReference type="PANTHER" id="PTHR24252">
    <property type="entry name" value="ACROSIN-RELATED"/>
    <property type="match status" value="1"/>
</dbReference>
<dbReference type="InterPro" id="IPR000436">
    <property type="entry name" value="Sushi_SCR_CCP_dom"/>
</dbReference>
<dbReference type="SUPFAM" id="SSF57535">
    <property type="entry name" value="Complement control module/SCR domain"/>
    <property type="match status" value="1"/>
</dbReference>
<evidence type="ECO:0000259" key="5">
    <source>
        <dbReference type="PROSITE" id="PS50923"/>
    </source>
</evidence>
<name>A0A194Q0X1_PAPXU</name>
<dbReference type="SMART" id="SM00192">
    <property type="entry name" value="LDLa"/>
    <property type="match status" value="5"/>
</dbReference>
<dbReference type="CDD" id="cd00190">
    <property type="entry name" value="Tryp_SPc"/>
    <property type="match status" value="1"/>
</dbReference>
<dbReference type="SMART" id="SM00032">
    <property type="entry name" value="CCP"/>
    <property type="match status" value="2"/>
</dbReference>
<dbReference type="PROSITE" id="PS50240">
    <property type="entry name" value="TRYPSIN_DOM"/>
    <property type="match status" value="1"/>
</dbReference>
<keyword evidence="6" id="KW-0675">Receptor</keyword>
<dbReference type="InterPro" id="IPR001254">
    <property type="entry name" value="Trypsin_dom"/>
</dbReference>
<dbReference type="PROSITE" id="PS50068">
    <property type="entry name" value="LDLRA_2"/>
    <property type="match status" value="5"/>
</dbReference>
<dbReference type="STRING" id="66420.A0A194Q0X1"/>
<organism evidence="6 7">
    <name type="scientific">Papilio xuthus</name>
    <name type="common">Asian swallowtail butterfly</name>
    <dbReference type="NCBI Taxonomy" id="66420"/>
    <lineage>
        <taxon>Eukaryota</taxon>
        <taxon>Metazoa</taxon>
        <taxon>Ecdysozoa</taxon>
        <taxon>Arthropoda</taxon>
        <taxon>Hexapoda</taxon>
        <taxon>Insecta</taxon>
        <taxon>Pterygota</taxon>
        <taxon>Neoptera</taxon>
        <taxon>Endopterygota</taxon>
        <taxon>Lepidoptera</taxon>
        <taxon>Glossata</taxon>
        <taxon>Ditrysia</taxon>
        <taxon>Papilionoidea</taxon>
        <taxon>Papilionidae</taxon>
        <taxon>Papilioninae</taxon>
        <taxon>Papilio</taxon>
    </lineage>
</organism>
<evidence type="ECO:0000256" key="3">
    <source>
        <dbReference type="PROSITE-ProRule" id="PRU00302"/>
    </source>
</evidence>
<dbReference type="InterPro" id="IPR023415">
    <property type="entry name" value="LDLR_class-A_CS"/>
</dbReference>
<comment type="caution">
    <text evidence="3">Lacks conserved residue(s) required for the propagation of feature annotation.</text>
</comment>
<dbReference type="Pfam" id="PF00057">
    <property type="entry name" value="Ldl_recept_a"/>
    <property type="match status" value="5"/>
</dbReference>
<feature type="disulfide bond" evidence="2">
    <location>
        <begin position="204"/>
        <end position="222"/>
    </location>
</feature>
<dbReference type="CDD" id="cd00112">
    <property type="entry name" value="LDLa"/>
    <property type="match status" value="5"/>
</dbReference>
<evidence type="ECO:0000313" key="7">
    <source>
        <dbReference type="Proteomes" id="UP000053268"/>
    </source>
</evidence>
<dbReference type="SMART" id="SM00020">
    <property type="entry name" value="Tryp_SPc"/>
    <property type="match status" value="1"/>
</dbReference>
<dbReference type="InterPro" id="IPR043504">
    <property type="entry name" value="Peptidase_S1_PA_chymotrypsin"/>
</dbReference>
<feature type="disulfide bond" evidence="2">
    <location>
        <begin position="245"/>
        <end position="263"/>
    </location>
</feature>
<dbReference type="GO" id="GO:0006508">
    <property type="term" value="P:proteolysis"/>
    <property type="evidence" value="ECO:0007669"/>
    <property type="project" value="InterPro"/>
</dbReference>
<dbReference type="InterPro" id="IPR036055">
    <property type="entry name" value="LDL_receptor-like_sf"/>
</dbReference>
<evidence type="ECO:0000259" key="4">
    <source>
        <dbReference type="PROSITE" id="PS50240"/>
    </source>
</evidence>
<dbReference type="CDD" id="cd00033">
    <property type="entry name" value="CCP"/>
    <property type="match status" value="1"/>
</dbReference>
<dbReference type="PANTHER" id="PTHR24252:SF7">
    <property type="entry name" value="HYALIN"/>
    <property type="match status" value="1"/>
</dbReference>
<dbReference type="Gene3D" id="2.40.10.10">
    <property type="entry name" value="Trypsin-like serine proteases"/>
    <property type="match status" value="1"/>
</dbReference>
<dbReference type="Pfam" id="PF00089">
    <property type="entry name" value="Trypsin"/>
    <property type="match status" value="1"/>
</dbReference>
<reference evidence="6 7" key="1">
    <citation type="journal article" date="2015" name="Nat. Commun.">
        <title>Outbred genome sequencing and CRISPR/Cas9 gene editing in butterflies.</title>
        <authorList>
            <person name="Li X."/>
            <person name="Fan D."/>
            <person name="Zhang W."/>
            <person name="Liu G."/>
            <person name="Zhang L."/>
            <person name="Zhao L."/>
            <person name="Fang X."/>
            <person name="Chen L."/>
            <person name="Dong Y."/>
            <person name="Chen Y."/>
            <person name="Ding Y."/>
            <person name="Zhao R."/>
            <person name="Feng M."/>
            <person name="Zhu Y."/>
            <person name="Feng Y."/>
            <person name="Jiang X."/>
            <person name="Zhu D."/>
            <person name="Xiang H."/>
            <person name="Feng X."/>
            <person name="Li S."/>
            <person name="Wang J."/>
            <person name="Zhang G."/>
            <person name="Kronforst M.R."/>
            <person name="Wang W."/>
        </authorList>
    </citation>
    <scope>NUCLEOTIDE SEQUENCE [LARGE SCALE GENOMIC DNA]</scope>
    <source>
        <strain evidence="6">Ya'a_city_454_Px</strain>
        <tissue evidence="6">Whole body</tissue>
    </source>
</reference>
<feature type="domain" description="Sushi" evidence="5">
    <location>
        <begin position="291"/>
        <end position="355"/>
    </location>
</feature>
<dbReference type="Proteomes" id="UP000053268">
    <property type="component" value="Unassembled WGS sequence"/>
</dbReference>
<feature type="disulfide bond" evidence="2">
    <location>
        <begin position="121"/>
        <end position="139"/>
    </location>
</feature>
<dbReference type="SUPFAM" id="SSF57424">
    <property type="entry name" value="LDL receptor-like module"/>
    <property type="match status" value="5"/>
</dbReference>
<gene>
    <name evidence="6" type="ORF">RR46_05416</name>
</gene>
<evidence type="ECO:0000256" key="1">
    <source>
        <dbReference type="ARBA" id="ARBA00023157"/>
    </source>
</evidence>
<proteinExistence type="predicted"/>
<dbReference type="Gene3D" id="2.10.70.10">
    <property type="entry name" value="Complement Module, domain 1"/>
    <property type="match status" value="1"/>
</dbReference>
<dbReference type="PROSITE" id="PS00134">
    <property type="entry name" value="TRYPSIN_HIS"/>
    <property type="match status" value="1"/>
</dbReference>
<feature type="disulfide bond" evidence="2">
    <location>
        <begin position="61"/>
        <end position="79"/>
    </location>
</feature>
<evidence type="ECO:0000313" key="6">
    <source>
        <dbReference type="EMBL" id="KPI99232.1"/>
    </source>
</evidence>
<feature type="disulfide bond" evidence="2">
    <location>
        <begin position="114"/>
        <end position="126"/>
    </location>
</feature>
<dbReference type="PRINTS" id="PR00261">
    <property type="entry name" value="LDLRECEPTOR"/>
</dbReference>
<dbReference type="Gene3D" id="4.10.400.10">
    <property type="entry name" value="Low-density Lipoprotein Receptor"/>
    <property type="match status" value="5"/>
</dbReference>
<keyword evidence="3" id="KW-0768">Sushi</keyword>
<dbReference type="AlphaFoldDB" id="A0A194Q0X1"/>
<feature type="disulfide bond" evidence="2">
    <location>
        <begin position="155"/>
        <end position="167"/>
    </location>
</feature>
<accession>A0A194Q0X1</accession>
<dbReference type="PROSITE" id="PS01209">
    <property type="entry name" value="LDLRA_1"/>
    <property type="match status" value="3"/>
</dbReference>
<sequence>MTPTAGLDEINTTFKFTSCLVPMSQDLIDLKQPNVIMVTNPIFTAVVREEEGTCSPGEVQCGDLSCVSTDRICDGQPDCPDREDEQFCDGASQSLVSTWKSGHKRSRRQATSNCRKNQWQCRDTTCINFDGKCDGIINCPDGSDETYPLCRSEKCQSNWFRCTYGACVDGTAPCNGIQECADNSDELLPRCRNETDEVSGQFKCDNGQLISGFNHCDGVADCSDGSDETVKACAAKVCPNYLFQCAYGACVDQGADCNGIKECADNSDESDELCNRISGPVTTTVKPLATGPCVLPPYPEHGSYVVQGAPTASPGQGFKSFALTVSCYPGYALDGSQSVLCFDGTWVPPMPKCIRYCKLPPHPSVEYRCLLSNQAGVEGSRPCKEYEPTGTVVKPECRRPNYYAAGTLPYMRCSEGTWDYTAFCTAGLIKNATNVTIIIKDNVQIHISQFQYASPITLVFPNSVQPIVDKPISVQPKPGNPIWIQFNEAESFTIQPDDVKPNLAQPISFQPNDVKPNLAQPISFQPNDVKPNLAQPISFQPNDVKPNLAQPISFQPNDVKPNLAQPDLVPFTNRPASVQSNNIPTSVWDLFTDRPIWPPLTTDLPNFLQIQPIKPKENSNENTDYDIDGNDWRIECGRVTPEGEFLIINGTNAERGELPWHAGIYLKAASPYMQICGGSLVTTNAVLSAAHCFWDDTNKQRPAELYAIAVGKLYRPWNLKVDVDAQKSDVKEIKIPPRFQGAASNYQDDIALVLLKTRIEYKYYVRPVCLDFDINFNRRQLQPNKLGKVAGWGLTSVNGAAAGVLQVVNIPYVSIEKCIANAPPGFREYITSDKICAGYGNGTALCKGDSGGGLAFPELDKGIERFYLRGIVSTAPSNENLCNANTLTTFTDLLSHEHFIKEHLQLD</sequence>
<feature type="domain" description="Peptidase S1" evidence="4">
    <location>
        <begin position="647"/>
        <end position="905"/>
    </location>
</feature>
<dbReference type="PROSITE" id="PS50923">
    <property type="entry name" value="SUSHI"/>
    <property type="match status" value="1"/>
</dbReference>
<feature type="disulfide bond" evidence="2">
    <location>
        <begin position="54"/>
        <end position="66"/>
    </location>
</feature>
<keyword evidence="1 2" id="KW-1015">Disulfide bond</keyword>
<keyword evidence="7" id="KW-1185">Reference proteome</keyword>
<dbReference type="InterPro" id="IPR018114">
    <property type="entry name" value="TRYPSIN_HIS"/>
</dbReference>
<feature type="disulfide bond" evidence="2">
    <location>
        <begin position="238"/>
        <end position="250"/>
    </location>
</feature>
<dbReference type="EMBL" id="KQ459580">
    <property type="protein sequence ID" value="KPI99232.1"/>
    <property type="molecule type" value="Genomic_DNA"/>
</dbReference>
<evidence type="ECO:0000256" key="2">
    <source>
        <dbReference type="PROSITE-ProRule" id="PRU00124"/>
    </source>
</evidence>
<protein>
    <submittedName>
        <fullName evidence="6">Putative vitellogenin receptor</fullName>
    </submittedName>
</protein>
<dbReference type="InterPro" id="IPR035976">
    <property type="entry name" value="Sushi/SCR/CCP_sf"/>
</dbReference>
<feature type="disulfide bond" evidence="2">
    <location>
        <begin position="73"/>
        <end position="88"/>
    </location>
</feature>
<dbReference type="InterPro" id="IPR009003">
    <property type="entry name" value="Peptidase_S1_PA"/>
</dbReference>
<feature type="disulfide bond" evidence="2">
    <location>
        <begin position="162"/>
        <end position="180"/>
    </location>
</feature>
<dbReference type="InterPro" id="IPR002172">
    <property type="entry name" value="LDrepeatLR_classA_rpt"/>
</dbReference>